<dbReference type="GO" id="GO:0005886">
    <property type="term" value="C:plasma membrane"/>
    <property type="evidence" value="ECO:0007669"/>
    <property type="project" value="TreeGrafter"/>
</dbReference>
<keyword evidence="5" id="KW-1185">Reference proteome</keyword>
<dbReference type="EMBL" id="CP012333">
    <property type="protein sequence ID" value="AKV00435.1"/>
    <property type="molecule type" value="Genomic_DNA"/>
</dbReference>
<dbReference type="InterPro" id="IPR036890">
    <property type="entry name" value="HATPase_C_sf"/>
</dbReference>
<dbReference type="PROSITE" id="PS50109">
    <property type="entry name" value="HIS_KIN"/>
    <property type="match status" value="1"/>
</dbReference>
<evidence type="ECO:0000313" key="4">
    <source>
        <dbReference type="EMBL" id="AKV00435.1"/>
    </source>
</evidence>
<dbReference type="Pfam" id="PF02518">
    <property type="entry name" value="HATPase_c"/>
    <property type="match status" value="1"/>
</dbReference>
<evidence type="ECO:0000313" key="5">
    <source>
        <dbReference type="Proteomes" id="UP000064967"/>
    </source>
</evidence>
<dbReference type="KEGG" id="llu:AKJ09_07098"/>
<dbReference type="InterPro" id="IPR003594">
    <property type="entry name" value="HATPase_dom"/>
</dbReference>
<name>A0A0K1Q4V5_9BACT</name>
<gene>
    <name evidence="4" type="ORF">AKJ09_07098</name>
</gene>
<evidence type="ECO:0000256" key="2">
    <source>
        <dbReference type="ARBA" id="ARBA00012438"/>
    </source>
</evidence>
<sequence length="427" mass="46109">MAAESVPDASARALETLESLLEIPAANLETALSNACDLTANALGADKVDVFLYDASRASLVALGTSSQPLSLRERKAGLDVLPIANGGHVPQIFETGKRLWTGHLETHTDELVGIRETLAIRSQLGVPLDVGGVRRGVLMIASLKPELFTKNDVRFAESIARWIGLVAHRAELVEAIGKNAAEQGRRAAAEELLTVLAHDLRNYLSPIVMRLNLVGRRSAQEHRDDDTHDVERALKALDRLGNLISSLLDVARIDEGLFEIAPQPIDLRALVQDAVQVLSTPQRPIALHACEELLAYADETRLRQCIDNLLSNALKHSPCDAPVTVNVSKQAHEGGSWGRIDVVDEGPGIPTSSCRASSNDSSAATRVGEALAWVCISRRASPRHTAGSSWWNLRRARVPASSSSSRARIGPLDVEVHCRSDKQTAV</sequence>
<reference evidence="4 5" key="1">
    <citation type="submission" date="2015-08" db="EMBL/GenBank/DDBJ databases">
        <authorList>
            <person name="Babu N.S."/>
            <person name="Beckwith C.J."/>
            <person name="Beseler K.G."/>
            <person name="Brison A."/>
            <person name="Carone J.V."/>
            <person name="Caskin T.P."/>
            <person name="Diamond M."/>
            <person name="Durham M.E."/>
            <person name="Foxe J.M."/>
            <person name="Go M."/>
            <person name="Henderson B.A."/>
            <person name="Jones I.B."/>
            <person name="McGettigan J.A."/>
            <person name="Micheletti S.J."/>
            <person name="Nasrallah M.E."/>
            <person name="Ortiz D."/>
            <person name="Piller C.R."/>
            <person name="Privatt S.R."/>
            <person name="Schneider S.L."/>
            <person name="Sharp S."/>
            <person name="Smith T.C."/>
            <person name="Stanton J.D."/>
            <person name="Ullery H.E."/>
            <person name="Wilson R.J."/>
            <person name="Serrano M.G."/>
            <person name="Buck G."/>
            <person name="Lee V."/>
            <person name="Wang Y."/>
            <person name="Carvalho R."/>
            <person name="Voegtly L."/>
            <person name="Shi R."/>
            <person name="Duckworth R."/>
            <person name="Johnson A."/>
            <person name="Loviza R."/>
            <person name="Walstead R."/>
            <person name="Shah Z."/>
            <person name="Kiflezghi M."/>
            <person name="Wade K."/>
            <person name="Ball S.L."/>
            <person name="Bradley K.W."/>
            <person name="Asai D.J."/>
            <person name="Bowman C.A."/>
            <person name="Russell D.A."/>
            <person name="Pope W.H."/>
            <person name="Jacobs-Sera D."/>
            <person name="Hendrix R.W."/>
            <person name="Hatfull G.F."/>
        </authorList>
    </citation>
    <scope>NUCLEOTIDE SEQUENCE [LARGE SCALE GENOMIC DNA]</scope>
    <source>
        <strain evidence="4 5">DSM 27648</strain>
    </source>
</reference>
<dbReference type="STRING" id="1391654.AKJ09_07098"/>
<dbReference type="InterPro" id="IPR029016">
    <property type="entry name" value="GAF-like_dom_sf"/>
</dbReference>
<dbReference type="EC" id="2.7.13.3" evidence="2"/>
<dbReference type="Gene3D" id="3.30.565.10">
    <property type="entry name" value="Histidine kinase-like ATPase, C-terminal domain"/>
    <property type="match status" value="1"/>
</dbReference>
<feature type="domain" description="Histidine kinase" evidence="3">
    <location>
        <begin position="196"/>
        <end position="351"/>
    </location>
</feature>
<comment type="catalytic activity">
    <reaction evidence="1">
        <text>ATP + protein L-histidine = ADP + protein N-phospho-L-histidine.</text>
        <dbReference type="EC" id="2.7.13.3"/>
    </reaction>
</comment>
<evidence type="ECO:0000259" key="3">
    <source>
        <dbReference type="PROSITE" id="PS50109"/>
    </source>
</evidence>
<keyword evidence="4" id="KW-0418">Kinase</keyword>
<dbReference type="SMART" id="SM00387">
    <property type="entry name" value="HATPase_c"/>
    <property type="match status" value="1"/>
</dbReference>
<dbReference type="GO" id="GO:0000155">
    <property type="term" value="F:phosphorelay sensor kinase activity"/>
    <property type="evidence" value="ECO:0007669"/>
    <property type="project" value="InterPro"/>
</dbReference>
<dbReference type="InterPro" id="IPR005467">
    <property type="entry name" value="His_kinase_dom"/>
</dbReference>
<dbReference type="Proteomes" id="UP000064967">
    <property type="component" value="Chromosome"/>
</dbReference>
<dbReference type="CDD" id="cd00075">
    <property type="entry name" value="HATPase"/>
    <property type="match status" value="1"/>
</dbReference>
<dbReference type="InterPro" id="IPR003018">
    <property type="entry name" value="GAF"/>
</dbReference>
<dbReference type="InterPro" id="IPR003661">
    <property type="entry name" value="HisK_dim/P_dom"/>
</dbReference>
<dbReference type="PANTHER" id="PTHR45569:SF1">
    <property type="entry name" value="SENSOR PROTEIN KDPD"/>
    <property type="match status" value="1"/>
</dbReference>
<dbReference type="SMART" id="SM00388">
    <property type="entry name" value="HisKA"/>
    <property type="match status" value="1"/>
</dbReference>
<dbReference type="InterPro" id="IPR052023">
    <property type="entry name" value="Histidine_kinase_KdpD"/>
</dbReference>
<dbReference type="Pfam" id="PF13185">
    <property type="entry name" value="GAF_2"/>
    <property type="match status" value="1"/>
</dbReference>
<organism evidence="4 5">
    <name type="scientific">Labilithrix luteola</name>
    <dbReference type="NCBI Taxonomy" id="1391654"/>
    <lineage>
        <taxon>Bacteria</taxon>
        <taxon>Pseudomonadati</taxon>
        <taxon>Myxococcota</taxon>
        <taxon>Polyangia</taxon>
        <taxon>Polyangiales</taxon>
        <taxon>Labilitrichaceae</taxon>
        <taxon>Labilithrix</taxon>
    </lineage>
</organism>
<evidence type="ECO:0000256" key="1">
    <source>
        <dbReference type="ARBA" id="ARBA00000085"/>
    </source>
</evidence>
<dbReference type="Gene3D" id="1.10.287.130">
    <property type="match status" value="1"/>
</dbReference>
<dbReference type="Gene3D" id="3.30.450.40">
    <property type="match status" value="1"/>
</dbReference>
<dbReference type="AlphaFoldDB" id="A0A0K1Q4V5"/>
<proteinExistence type="predicted"/>
<dbReference type="Pfam" id="PF00512">
    <property type="entry name" value="HisKA"/>
    <property type="match status" value="1"/>
</dbReference>
<dbReference type="PANTHER" id="PTHR45569">
    <property type="entry name" value="SENSOR PROTEIN KDPD"/>
    <property type="match status" value="1"/>
</dbReference>
<protein>
    <recommendedName>
        <fullName evidence="2">histidine kinase</fullName>
        <ecNumber evidence="2">2.7.13.3</ecNumber>
    </recommendedName>
</protein>
<dbReference type="SUPFAM" id="SSF55781">
    <property type="entry name" value="GAF domain-like"/>
    <property type="match status" value="1"/>
</dbReference>
<accession>A0A0K1Q4V5</accession>
<dbReference type="CDD" id="cd00082">
    <property type="entry name" value="HisKA"/>
    <property type="match status" value="1"/>
</dbReference>
<dbReference type="SMART" id="SM00065">
    <property type="entry name" value="GAF"/>
    <property type="match status" value="1"/>
</dbReference>
<keyword evidence="4" id="KW-0808">Transferase</keyword>
<dbReference type="SUPFAM" id="SSF47384">
    <property type="entry name" value="Homodimeric domain of signal transducing histidine kinase"/>
    <property type="match status" value="1"/>
</dbReference>
<dbReference type="InterPro" id="IPR036097">
    <property type="entry name" value="HisK_dim/P_sf"/>
</dbReference>
<dbReference type="SUPFAM" id="SSF55874">
    <property type="entry name" value="ATPase domain of HSP90 chaperone/DNA topoisomerase II/histidine kinase"/>
    <property type="match status" value="1"/>
</dbReference>